<dbReference type="AlphaFoldDB" id="A0A8E2DR80"/>
<proteinExistence type="predicted"/>
<dbReference type="EMBL" id="KV722346">
    <property type="protein sequence ID" value="OCH94196.1"/>
    <property type="molecule type" value="Genomic_DNA"/>
</dbReference>
<protein>
    <submittedName>
        <fullName evidence="1">Uncharacterized protein</fullName>
    </submittedName>
</protein>
<gene>
    <name evidence="1" type="ORF">OBBRIDRAFT_810692</name>
</gene>
<evidence type="ECO:0000313" key="1">
    <source>
        <dbReference type="EMBL" id="OCH94196.1"/>
    </source>
</evidence>
<keyword evidence="2" id="KW-1185">Reference proteome</keyword>
<reference evidence="1 2" key="1">
    <citation type="submission" date="2016-07" db="EMBL/GenBank/DDBJ databases">
        <title>Draft genome of the white-rot fungus Obba rivulosa 3A-2.</title>
        <authorList>
            <consortium name="DOE Joint Genome Institute"/>
            <person name="Miettinen O."/>
            <person name="Riley R."/>
            <person name="Acob R."/>
            <person name="Barry K."/>
            <person name="Cullen D."/>
            <person name="De Vries R."/>
            <person name="Hainaut M."/>
            <person name="Hatakka A."/>
            <person name="Henrissat B."/>
            <person name="Hilden K."/>
            <person name="Kuo R."/>
            <person name="Labutti K."/>
            <person name="Lipzen A."/>
            <person name="Makela M.R."/>
            <person name="Sandor L."/>
            <person name="Spatafora J.W."/>
            <person name="Grigoriev I.V."/>
            <person name="Hibbett D.S."/>
        </authorList>
    </citation>
    <scope>NUCLEOTIDE SEQUENCE [LARGE SCALE GENOMIC DNA]</scope>
    <source>
        <strain evidence="1 2">3A-2</strain>
    </source>
</reference>
<sequence length="274" mass="31214">MNGKCSHRAKVELQAFWQHKQYLIKSFLAQLLRNIGIGKEVPDNDLQTTAFGGINIILCKDLHQFAPVGTFAHEALYKPIRVDEDTLTSQVGCKLYEQFDQVVILKEQMRRLRHGEVEKGDIQMLKGLVLGSKEAAVDFDDEPWNEACLVTPRHAIHEQWNAAAVRKWCQKSEEQLFIINDLTMLEAYAVASHANRSRQSKWHHLPDTIEIACGIKVMVTMNIHTDLDIANGSREEIVDIVLHPNEPDHTGEAVVQLQYLLLFLLVKLHHTRAS</sequence>
<dbReference type="Proteomes" id="UP000250043">
    <property type="component" value="Unassembled WGS sequence"/>
</dbReference>
<accession>A0A8E2DR80</accession>
<organism evidence="1 2">
    <name type="scientific">Obba rivulosa</name>
    <dbReference type="NCBI Taxonomy" id="1052685"/>
    <lineage>
        <taxon>Eukaryota</taxon>
        <taxon>Fungi</taxon>
        <taxon>Dikarya</taxon>
        <taxon>Basidiomycota</taxon>
        <taxon>Agaricomycotina</taxon>
        <taxon>Agaricomycetes</taxon>
        <taxon>Polyporales</taxon>
        <taxon>Gelatoporiaceae</taxon>
        <taxon>Obba</taxon>
    </lineage>
</organism>
<evidence type="ECO:0000313" key="2">
    <source>
        <dbReference type="Proteomes" id="UP000250043"/>
    </source>
</evidence>
<dbReference type="OrthoDB" id="2986975at2759"/>
<name>A0A8E2DR80_9APHY</name>